<evidence type="ECO:0000313" key="2">
    <source>
        <dbReference type="EMBL" id="DBA24760.1"/>
    </source>
</evidence>
<organism evidence="2 3">
    <name type="scientific">Pyxicephalus adspersus</name>
    <name type="common">African bullfrog</name>
    <dbReference type="NCBI Taxonomy" id="30357"/>
    <lineage>
        <taxon>Eukaryota</taxon>
        <taxon>Metazoa</taxon>
        <taxon>Chordata</taxon>
        <taxon>Craniata</taxon>
        <taxon>Vertebrata</taxon>
        <taxon>Euteleostomi</taxon>
        <taxon>Amphibia</taxon>
        <taxon>Batrachia</taxon>
        <taxon>Anura</taxon>
        <taxon>Neobatrachia</taxon>
        <taxon>Ranoidea</taxon>
        <taxon>Pyxicephalidae</taxon>
        <taxon>Pyxicephalinae</taxon>
        <taxon>Pyxicephalus</taxon>
    </lineage>
</organism>
<dbReference type="EMBL" id="DYDO01000005">
    <property type="protein sequence ID" value="DBA24760.1"/>
    <property type="molecule type" value="Genomic_DNA"/>
</dbReference>
<keyword evidence="3" id="KW-1185">Reference proteome</keyword>
<feature type="compositionally biased region" description="Basic and acidic residues" evidence="1">
    <location>
        <begin position="157"/>
        <end position="180"/>
    </location>
</feature>
<name>A0AAV3AAT9_PYXAD</name>
<comment type="caution">
    <text evidence="2">The sequence shown here is derived from an EMBL/GenBank/DDBJ whole genome shotgun (WGS) entry which is preliminary data.</text>
</comment>
<dbReference type="PANTHER" id="PTHR31097">
    <property type="entry name" value="SI:DKEY-276J7.1"/>
    <property type="match status" value="1"/>
</dbReference>
<dbReference type="PANTHER" id="PTHR31097:SF2">
    <property type="entry name" value="CHROMOSOME 7 OPEN READING FRAME 57"/>
    <property type="match status" value="1"/>
</dbReference>
<evidence type="ECO:0000313" key="3">
    <source>
        <dbReference type="Proteomes" id="UP001181693"/>
    </source>
</evidence>
<reference evidence="2" key="1">
    <citation type="thesis" date="2020" institute="ProQuest LLC" country="789 East Eisenhower Parkway, Ann Arbor, MI, USA">
        <title>Comparative Genomics and Chromosome Evolution.</title>
        <authorList>
            <person name="Mudd A.B."/>
        </authorList>
    </citation>
    <scope>NUCLEOTIDE SEQUENCE</scope>
    <source>
        <strain evidence="2">1538</strain>
        <tissue evidence="2">Blood</tissue>
    </source>
</reference>
<dbReference type="InterPro" id="IPR040247">
    <property type="entry name" value="DUF5524"/>
</dbReference>
<dbReference type="Proteomes" id="UP001181693">
    <property type="component" value="Unassembled WGS sequence"/>
</dbReference>
<accession>A0AAV3AAT9</accession>
<feature type="region of interest" description="Disordered" evidence="1">
    <location>
        <begin position="157"/>
        <end position="210"/>
    </location>
</feature>
<dbReference type="Pfam" id="PF17662">
    <property type="entry name" value="DUF5524"/>
    <property type="match status" value="1"/>
</dbReference>
<evidence type="ECO:0000256" key="1">
    <source>
        <dbReference type="SAM" id="MobiDB-lite"/>
    </source>
</evidence>
<gene>
    <name evidence="2" type="ORF">GDO54_012372</name>
</gene>
<proteinExistence type="predicted"/>
<protein>
    <submittedName>
        <fullName evidence="2">Uncharacterized protein</fullName>
    </submittedName>
</protein>
<sequence>MRQIESSAAPTRYATCDWYYHVPLKQNEKKSEVVLPPTSQIPGLSDLAEPHNDVLSGSRKKWIKDTDSDYVKLAKQGGRPDLLKHVTSVQKKAPPVSYAPPDWYTYENNPPPEPAVAPLKNVPDYMIHEEFNVEQNEKYEAKKGPFDFDEKTVWQRESVENEKENHHDKTVKLPAIKHDNNVTASGKGPPPTKTKQNRPGKKCVFPPMPGNKNDVVNIGKLLSNGYGDDWLLHNGEQEMKAAQKSKTFKSGFD</sequence>
<dbReference type="AlphaFoldDB" id="A0AAV3AAT9"/>